<evidence type="ECO:0000313" key="10">
    <source>
        <dbReference type="EMBL" id="AIQ70117.1"/>
    </source>
</evidence>
<proteinExistence type="inferred from homology"/>
<name>A0A089MA30_9BACL</name>
<keyword evidence="11" id="KW-1185">Reference proteome</keyword>
<accession>A0A089MA30</accession>
<feature type="transmembrane region" description="Helical" evidence="8">
    <location>
        <begin position="115"/>
        <end position="137"/>
    </location>
</feature>
<feature type="transmembrane region" description="Helical" evidence="8">
    <location>
        <begin position="209"/>
        <end position="228"/>
    </location>
</feature>
<keyword evidence="5 8" id="KW-0812">Transmembrane</keyword>
<evidence type="ECO:0000313" key="11">
    <source>
        <dbReference type="Proteomes" id="UP000029500"/>
    </source>
</evidence>
<evidence type="ECO:0000259" key="9">
    <source>
        <dbReference type="PROSITE" id="PS50850"/>
    </source>
</evidence>
<keyword evidence="6 8" id="KW-1133">Transmembrane helix</keyword>
<dbReference type="GO" id="GO:0022857">
    <property type="term" value="F:transmembrane transporter activity"/>
    <property type="evidence" value="ECO:0007669"/>
    <property type="project" value="InterPro"/>
</dbReference>
<feature type="transmembrane region" description="Helical" evidence="8">
    <location>
        <begin position="177"/>
        <end position="197"/>
    </location>
</feature>
<feature type="transmembrane region" description="Helical" evidence="8">
    <location>
        <begin position="90"/>
        <end position="109"/>
    </location>
</feature>
<dbReference type="PANTHER" id="PTHR42718">
    <property type="entry name" value="MAJOR FACILITATOR SUPERFAMILY MULTIDRUG TRANSPORTER MFSC"/>
    <property type="match status" value="1"/>
</dbReference>
<dbReference type="SUPFAM" id="SSF103473">
    <property type="entry name" value="MFS general substrate transporter"/>
    <property type="match status" value="1"/>
</dbReference>
<organism evidence="10 11">
    <name type="scientific">Paenibacillus graminis</name>
    <dbReference type="NCBI Taxonomy" id="189425"/>
    <lineage>
        <taxon>Bacteria</taxon>
        <taxon>Bacillati</taxon>
        <taxon>Bacillota</taxon>
        <taxon>Bacilli</taxon>
        <taxon>Bacillales</taxon>
        <taxon>Paenibacillaceae</taxon>
        <taxon>Paenibacillus</taxon>
    </lineage>
</organism>
<feature type="domain" description="Major facilitator superfamily (MFS) profile" evidence="9">
    <location>
        <begin position="24"/>
        <end position="475"/>
    </location>
</feature>
<dbReference type="InterPro" id="IPR004638">
    <property type="entry name" value="EmrB-like"/>
</dbReference>
<keyword evidence="4" id="KW-1003">Cell membrane</keyword>
<feature type="transmembrane region" description="Helical" evidence="8">
    <location>
        <begin position="281"/>
        <end position="302"/>
    </location>
</feature>
<feature type="transmembrane region" description="Helical" evidence="8">
    <location>
        <begin position="452"/>
        <end position="470"/>
    </location>
</feature>
<evidence type="ECO:0000256" key="2">
    <source>
        <dbReference type="ARBA" id="ARBA00008537"/>
    </source>
</evidence>
<evidence type="ECO:0000256" key="3">
    <source>
        <dbReference type="ARBA" id="ARBA00022448"/>
    </source>
</evidence>
<dbReference type="PROSITE" id="PS50850">
    <property type="entry name" value="MFS"/>
    <property type="match status" value="1"/>
</dbReference>
<dbReference type="Gene3D" id="1.20.1720.10">
    <property type="entry name" value="Multidrug resistance protein D"/>
    <property type="match status" value="1"/>
</dbReference>
<dbReference type="Pfam" id="PF07690">
    <property type="entry name" value="MFS_1"/>
    <property type="match status" value="1"/>
</dbReference>
<dbReference type="NCBIfam" id="TIGR00711">
    <property type="entry name" value="efflux_EmrB"/>
    <property type="match status" value="1"/>
</dbReference>
<evidence type="ECO:0000256" key="4">
    <source>
        <dbReference type="ARBA" id="ARBA00022475"/>
    </source>
</evidence>
<dbReference type="PANTHER" id="PTHR42718:SF9">
    <property type="entry name" value="MAJOR FACILITATOR SUPERFAMILY MULTIDRUG TRANSPORTER MFSC"/>
    <property type="match status" value="1"/>
</dbReference>
<evidence type="ECO:0000256" key="6">
    <source>
        <dbReference type="ARBA" id="ARBA00022989"/>
    </source>
</evidence>
<dbReference type="InterPro" id="IPR011701">
    <property type="entry name" value="MFS"/>
</dbReference>
<dbReference type="GO" id="GO:0005886">
    <property type="term" value="C:plasma membrane"/>
    <property type="evidence" value="ECO:0007669"/>
    <property type="project" value="UniProtKB-SubCell"/>
</dbReference>
<feature type="transmembrane region" description="Helical" evidence="8">
    <location>
        <begin position="314"/>
        <end position="331"/>
    </location>
</feature>
<dbReference type="CDD" id="cd17503">
    <property type="entry name" value="MFS_LmrB_MDR_like"/>
    <property type="match status" value="1"/>
</dbReference>
<protein>
    <submittedName>
        <fullName evidence="10">MFS transporter</fullName>
    </submittedName>
</protein>
<keyword evidence="7 8" id="KW-0472">Membrane</keyword>
<feature type="transmembrane region" description="Helical" evidence="8">
    <location>
        <begin position="20"/>
        <end position="39"/>
    </location>
</feature>
<dbReference type="KEGG" id="pgm:PGRAT_22550"/>
<dbReference type="RefSeq" id="WP_036704312.1">
    <property type="nucleotide sequence ID" value="NZ_CP009287.1"/>
</dbReference>
<feature type="transmembrane region" description="Helical" evidence="8">
    <location>
        <begin position="414"/>
        <end position="432"/>
    </location>
</feature>
<dbReference type="InterPro" id="IPR020846">
    <property type="entry name" value="MFS_dom"/>
</dbReference>
<feature type="transmembrane region" description="Helical" evidence="8">
    <location>
        <begin position="149"/>
        <end position="171"/>
    </location>
</feature>
<feature type="transmembrane region" description="Helical" evidence="8">
    <location>
        <begin position="367"/>
        <end position="393"/>
    </location>
</feature>
<dbReference type="eggNOG" id="COG2814">
    <property type="taxonomic scope" value="Bacteria"/>
</dbReference>
<gene>
    <name evidence="10" type="ORF">PGRAT_22550</name>
</gene>
<feature type="transmembrane region" description="Helical" evidence="8">
    <location>
        <begin position="343"/>
        <end position="361"/>
    </location>
</feature>
<keyword evidence="3" id="KW-0813">Transport</keyword>
<feature type="transmembrane region" description="Helical" evidence="8">
    <location>
        <begin position="59"/>
        <end position="78"/>
    </location>
</feature>
<comment type="subcellular location">
    <subcellularLocation>
        <location evidence="1">Cell membrane</location>
        <topology evidence="1">Multi-pass membrane protein</topology>
    </subcellularLocation>
</comment>
<dbReference type="EMBL" id="CP009287">
    <property type="protein sequence ID" value="AIQ70117.1"/>
    <property type="molecule type" value="Genomic_DNA"/>
</dbReference>
<evidence type="ECO:0000256" key="8">
    <source>
        <dbReference type="SAM" id="Phobius"/>
    </source>
</evidence>
<reference evidence="10 11" key="1">
    <citation type="submission" date="2014-08" db="EMBL/GenBank/DDBJ databases">
        <title>Comparative genomics of the Paenibacillus odorifer group.</title>
        <authorList>
            <person name="den Bakker H.C."/>
            <person name="Tsai Y.-C."/>
            <person name="Martin N."/>
            <person name="Korlach J."/>
            <person name="Wiedmann M."/>
        </authorList>
    </citation>
    <scope>NUCLEOTIDE SEQUENCE [LARGE SCALE GENOMIC DNA]</scope>
    <source>
        <strain evidence="10 11">DSM 15220</strain>
    </source>
</reference>
<evidence type="ECO:0000256" key="7">
    <source>
        <dbReference type="ARBA" id="ARBA00023136"/>
    </source>
</evidence>
<dbReference type="Gene3D" id="1.20.1250.20">
    <property type="entry name" value="MFS general substrate transporter like domains"/>
    <property type="match status" value="1"/>
</dbReference>
<dbReference type="AlphaFoldDB" id="A0A089MA30"/>
<dbReference type="HOGENOM" id="CLU_000960_28_0_9"/>
<sequence>MMNAAEKPEPAPVQEFSVRAILPVVFALIVGMLLVMLNTTIMNVAIPRLQNDFGTGLKTIQWAITGYTLALSVVVPLAGWSSDRFTAKRAFLLSITLFTAGSVLCAVAQSPAQLIVFRIIQGLGGGMVFPIGMALSFKIAPPDKRGSIMGLLGLPMLVAPLLGPVLSGWLIEYVNWHWIFLINLPIGIIALMLGMKYLPDSEKKANTKLDIRGLLLSPAAFAGLVFAIHRGGSEGWGDTYTIIALIGSLTALVLFIIIELSQQNALLELRSFRSFDFTKGIVLSWVNQIALFGSILLIPLFLQQVRGFSSFESGLLIIPQAVMSFIAMIIGGKLFDKIGARPVVFSGLVILSTALYLLSGLQADTSVYVMMSYFAILGLGQGLGTMTLNNHILQSAPKDFISRVTPLISSGQQVFVSFSVAIMTGLLTSSITRNMNLGTDPVAAQVAGFHHTFQTALILALCGLVLSLFLSKPKLK</sequence>
<dbReference type="PRINTS" id="PR01036">
    <property type="entry name" value="TCRTETB"/>
</dbReference>
<feature type="transmembrane region" description="Helical" evidence="8">
    <location>
        <begin position="240"/>
        <end position="260"/>
    </location>
</feature>
<dbReference type="InterPro" id="IPR036259">
    <property type="entry name" value="MFS_trans_sf"/>
</dbReference>
<evidence type="ECO:0000256" key="5">
    <source>
        <dbReference type="ARBA" id="ARBA00022692"/>
    </source>
</evidence>
<comment type="similarity">
    <text evidence="2">Belongs to the major facilitator superfamily. EmrB family.</text>
</comment>
<evidence type="ECO:0000256" key="1">
    <source>
        <dbReference type="ARBA" id="ARBA00004651"/>
    </source>
</evidence>
<dbReference type="STRING" id="189425.PGRAT_22550"/>
<dbReference type="Proteomes" id="UP000029500">
    <property type="component" value="Chromosome"/>
</dbReference>